<reference evidence="2" key="1">
    <citation type="journal article" date="2019" name="Int. J. Syst. Evol. Microbiol.">
        <title>The Global Catalogue of Microorganisms (GCM) 10K type strain sequencing project: providing services to taxonomists for standard genome sequencing and annotation.</title>
        <authorList>
            <consortium name="The Broad Institute Genomics Platform"/>
            <consortium name="The Broad Institute Genome Sequencing Center for Infectious Disease"/>
            <person name="Wu L."/>
            <person name="Ma J."/>
        </authorList>
    </citation>
    <scope>NUCLEOTIDE SEQUENCE [LARGE SCALE GENOMIC DNA]</scope>
    <source>
        <strain evidence="2">JCM 16673</strain>
    </source>
</reference>
<proteinExistence type="predicted"/>
<comment type="caution">
    <text evidence="1">The sequence shown here is derived from an EMBL/GenBank/DDBJ whole genome shotgun (WGS) entry which is preliminary data.</text>
</comment>
<protein>
    <submittedName>
        <fullName evidence="1">Uncharacterized protein</fullName>
    </submittedName>
</protein>
<organism evidence="1 2">
    <name type="scientific">Actimicrobium antarcticum</name>
    <dbReference type="NCBI Taxonomy" id="1051899"/>
    <lineage>
        <taxon>Bacteria</taxon>
        <taxon>Pseudomonadati</taxon>
        <taxon>Pseudomonadota</taxon>
        <taxon>Betaproteobacteria</taxon>
        <taxon>Burkholderiales</taxon>
        <taxon>Oxalobacteraceae</taxon>
        <taxon>Actimicrobium</taxon>
    </lineage>
</organism>
<gene>
    <name evidence="1" type="ORF">GCM10022212_14760</name>
</gene>
<name>A0ABP7T1K7_9BURK</name>
<keyword evidence="2" id="KW-1185">Reference proteome</keyword>
<accession>A0ABP7T1K7</accession>
<dbReference type="EMBL" id="BAAAZE010000007">
    <property type="protein sequence ID" value="GAA4019517.1"/>
    <property type="molecule type" value="Genomic_DNA"/>
</dbReference>
<sequence length="59" mass="6586">MKHGIFLLIWESVPIDLQRHRSLVLSALPALLALPHSLVQLPGPWLPEPLLLARLSSCQ</sequence>
<dbReference type="Proteomes" id="UP001501353">
    <property type="component" value="Unassembled WGS sequence"/>
</dbReference>
<evidence type="ECO:0000313" key="2">
    <source>
        <dbReference type="Proteomes" id="UP001501353"/>
    </source>
</evidence>
<evidence type="ECO:0000313" key="1">
    <source>
        <dbReference type="EMBL" id="GAA4019517.1"/>
    </source>
</evidence>